<dbReference type="RefSeq" id="WP_184951126.1">
    <property type="nucleotide sequence ID" value="NZ_BOMC01000078.1"/>
</dbReference>
<accession>A0A7W7CT01</accession>
<organism evidence="1 2">
    <name type="scientific">Paractinoplanes abujensis</name>
    <dbReference type="NCBI Taxonomy" id="882441"/>
    <lineage>
        <taxon>Bacteria</taxon>
        <taxon>Bacillati</taxon>
        <taxon>Actinomycetota</taxon>
        <taxon>Actinomycetes</taxon>
        <taxon>Micromonosporales</taxon>
        <taxon>Micromonosporaceae</taxon>
        <taxon>Paractinoplanes</taxon>
    </lineage>
</organism>
<dbReference type="AlphaFoldDB" id="A0A7W7CT01"/>
<gene>
    <name evidence="1" type="ORF">BKA14_002554</name>
</gene>
<dbReference type="EMBL" id="JACHMF010000001">
    <property type="protein sequence ID" value="MBB4692406.1"/>
    <property type="molecule type" value="Genomic_DNA"/>
</dbReference>
<keyword evidence="2" id="KW-1185">Reference proteome</keyword>
<proteinExistence type="predicted"/>
<evidence type="ECO:0000313" key="1">
    <source>
        <dbReference type="EMBL" id="MBB4692406.1"/>
    </source>
</evidence>
<sequence>MTIADPLSVRGAPNLPAGFAGTFTSRFVATEDTEDTGAPEALVAALSGFLTPGRS</sequence>
<evidence type="ECO:0000313" key="2">
    <source>
        <dbReference type="Proteomes" id="UP000542742"/>
    </source>
</evidence>
<reference evidence="1 2" key="1">
    <citation type="submission" date="2020-08" db="EMBL/GenBank/DDBJ databases">
        <title>Sequencing the genomes of 1000 actinobacteria strains.</title>
        <authorList>
            <person name="Klenk H.-P."/>
        </authorList>
    </citation>
    <scope>NUCLEOTIDE SEQUENCE [LARGE SCALE GENOMIC DNA]</scope>
    <source>
        <strain evidence="1 2">DSM 45518</strain>
    </source>
</reference>
<protein>
    <submittedName>
        <fullName evidence="1">Uncharacterized protein</fullName>
    </submittedName>
</protein>
<comment type="caution">
    <text evidence="1">The sequence shown here is derived from an EMBL/GenBank/DDBJ whole genome shotgun (WGS) entry which is preliminary data.</text>
</comment>
<dbReference type="Proteomes" id="UP000542742">
    <property type="component" value="Unassembled WGS sequence"/>
</dbReference>
<name>A0A7W7CT01_9ACTN</name>